<feature type="domain" description="Cytochrome c" evidence="5">
    <location>
        <begin position="35"/>
        <end position="125"/>
    </location>
</feature>
<evidence type="ECO:0000313" key="7">
    <source>
        <dbReference type="Proteomes" id="UP000465810"/>
    </source>
</evidence>
<keyword evidence="2 4" id="KW-0479">Metal-binding</keyword>
<evidence type="ECO:0000256" key="3">
    <source>
        <dbReference type="ARBA" id="ARBA00023004"/>
    </source>
</evidence>
<protein>
    <submittedName>
        <fullName evidence="6">C-type cytochrome</fullName>
    </submittedName>
</protein>
<dbReference type="Gene3D" id="1.10.760.10">
    <property type="entry name" value="Cytochrome c-like domain"/>
    <property type="match status" value="1"/>
</dbReference>
<proteinExistence type="predicted"/>
<dbReference type="GO" id="GO:0009055">
    <property type="term" value="F:electron transfer activity"/>
    <property type="evidence" value="ECO:0007669"/>
    <property type="project" value="InterPro"/>
</dbReference>
<evidence type="ECO:0000256" key="1">
    <source>
        <dbReference type="ARBA" id="ARBA00022617"/>
    </source>
</evidence>
<dbReference type="Pfam" id="PF00034">
    <property type="entry name" value="Cytochrom_C"/>
    <property type="match status" value="1"/>
</dbReference>
<gene>
    <name evidence="6" type="ORF">GR702_15765</name>
</gene>
<keyword evidence="7" id="KW-1185">Reference proteome</keyword>
<dbReference type="InterPro" id="IPR036909">
    <property type="entry name" value="Cyt_c-like_dom_sf"/>
</dbReference>
<comment type="caution">
    <text evidence="6">The sequence shown here is derived from an EMBL/GenBank/DDBJ whole genome shotgun (WGS) entry which is preliminary data.</text>
</comment>
<dbReference type="GO" id="GO:0046872">
    <property type="term" value="F:metal ion binding"/>
    <property type="evidence" value="ECO:0007669"/>
    <property type="project" value="UniProtKB-KW"/>
</dbReference>
<dbReference type="Proteomes" id="UP000465810">
    <property type="component" value="Unassembled WGS sequence"/>
</dbReference>
<evidence type="ECO:0000259" key="5">
    <source>
        <dbReference type="PROSITE" id="PS51007"/>
    </source>
</evidence>
<dbReference type="GO" id="GO:0020037">
    <property type="term" value="F:heme binding"/>
    <property type="evidence" value="ECO:0007669"/>
    <property type="project" value="InterPro"/>
</dbReference>
<keyword evidence="3 4" id="KW-0408">Iron</keyword>
<evidence type="ECO:0000256" key="2">
    <source>
        <dbReference type="ARBA" id="ARBA00022723"/>
    </source>
</evidence>
<dbReference type="EMBL" id="WVTD01000013">
    <property type="protein sequence ID" value="MYL99224.1"/>
    <property type="molecule type" value="Genomic_DNA"/>
</dbReference>
<organism evidence="6 7">
    <name type="scientific">Novosphingobium silvae</name>
    <dbReference type="NCBI Taxonomy" id="2692619"/>
    <lineage>
        <taxon>Bacteria</taxon>
        <taxon>Pseudomonadati</taxon>
        <taxon>Pseudomonadota</taxon>
        <taxon>Alphaproteobacteria</taxon>
        <taxon>Sphingomonadales</taxon>
        <taxon>Sphingomonadaceae</taxon>
        <taxon>Novosphingobium</taxon>
    </lineage>
</organism>
<reference evidence="6 7" key="1">
    <citation type="submission" date="2019-12" db="EMBL/GenBank/DDBJ databases">
        <authorList>
            <person name="Feng G."/>
            <person name="Zhu H."/>
        </authorList>
    </citation>
    <scope>NUCLEOTIDE SEQUENCE [LARGE SCALE GENOMIC DNA]</scope>
    <source>
        <strain evidence="6 7">FGD1</strain>
    </source>
</reference>
<dbReference type="RefSeq" id="WP_160986733.1">
    <property type="nucleotide sequence ID" value="NZ_WVTD01000013.1"/>
</dbReference>
<accession>A0A7X4GKB8</accession>
<sequence length="127" mass="13303">MDDHRTGALFALMAMLPLLSACEDVPVAPHDAQPEAIKRGRLAAGQLGCGACHKIPGIWPEGATGPDLTNLAERGVIAGSLPNRPAELTAYLLDPPATVPGTAMPKVPMTRQQAEDIAAFLHQPDAH</sequence>
<evidence type="ECO:0000256" key="4">
    <source>
        <dbReference type="PROSITE-ProRule" id="PRU00433"/>
    </source>
</evidence>
<dbReference type="SUPFAM" id="SSF46626">
    <property type="entry name" value="Cytochrome c"/>
    <property type="match status" value="1"/>
</dbReference>
<dbReference type="AlphaFoldDB" id="A0A7X4GKB8"/>
<dbReference type="InterPro" id="IPR009056">
    <property type="entry name" value="Cyt_c-like_dom"/>
</dbReference>
<keyword evidence="1 4" id="KW-0349">Heme</keyword>
<name>A0A7X4GKB8_9SPHN</name>
<evidence type="ECO:0000313" key="6">
    <source>
        <dbReference type="EMBL" id="MYL99224.1"/>
    </source>
</evidence>
<dbReference type="PROSITE" id="PS51257">
    <property type="entry name" value="PROKAR_LIPOPROTEIN"/>
    <property type="match status" value="1"/>
</dbReference>
<dbReference type="PROSITE" id="PS51007">
    <property type="entry name" value="CYTC"/>
    <property type="match status" value="1"/>
</dbReference>